<dbReference type="InterPro" id="IPR056699">
    <property type="entry name" value="DUF7797"/>
</dbReference>
<feature type="compositionally biased region" description="Polar residues" evidence="5">
    <location>
        <begin position="273"/>
        <end position="291"/>
    </location>
</feature>
<feature type="compositionally biased region" description="Polar residues" evidence="5">
    <location>
        <begin position="251"/>
        <end position="265"/>
    </location>
</feature>
<feature type="compositionally biased region" description="Polar residues" evidence="5">
    <location>
        <begin position="815"/>
        <end position="824"/>
    </location>
</feature>
<dbReference type="Gramene" id="PRQ32000">
    <property type="protein sequence ID" value="PRQ32000"/>
    <property type="gene ID" value="RchiOBHm_Chr5g0041571"/>
</dbReference>
<protein>
    <submittedName>
        <fullName evidence="8">Putative chromatin regulator PHD family</fullName>
    </submittedName>
</protein>
<feature type="region of interest" description="Disordered" evidence="5">
    <location>
        <begin position="573"/>
        <end position="842"/>
    </location>
</feature>
<evidence type="ECO:0000256" key="5">
    <source>
        <dbReference type="SAM" id="MobiDB-lite"/>
    </source>
</evidence>
<proteinExistence type="predicted"/>
<dbReference type="Proteomes" id="UP000238479">
    <property type="component" value="Chromosome 5"/>
</dbReference>
<evidence type="ECO:0000256" key="4">
    <source>
        <dbReference type="PROSITE-ProRule" id="PRU00146"/>
    </source>
</evidence>
<feature type="compositionally biased region" description="Polar residues" evidence="5">
    <location>
        <begin position="753"/>
        <end position="763"/>
    </location>
</feature>
<evidence type="ECO:0000313" key="9">
    <source>
        <dbReference type="Proteomes" id="UP000238479"/>
    </source>
</evidence>
<dbReference type="InterPro" id="IPR001965">
    <property type="entry name" value="Znf_PHD"/>
</dbReference>
<feature type="compositionally biased region" description="Basic and acidic residues" evidence="5">
    <location>
        <begin position="587"/>
        <end position="610"/>
    </location>
</feature>
<dbReference type="AlphaFoldDB" id="A0A2P6QCU7"/>
<dbReference type="Pfam" id="PF00628">
    <property type="entry name" value="PHD"/>
    <property type="match status" value="1"/>
</dbReference>
<feature type="compositionally biased region" description="Polar residues" evidence="5">
    <location>
        <begin position="315"/>
        <end position="324"/>
    </location>
</feature>
<sequence>MDLAADEPPRVEKRPIQNGAGGELGPQLSKKPRLGPDCERDLKRVAEIVLALSTMAKIRGGEKPTEPEIGLMEEARAKLVELCEGLPPKEIVAKDAISAVIEDLGLNAKLNEQRLGFRGPKLTIAEKFALTKRKMDESKKYAAQTAAYPSQPLKTSFNVAAENHGLPHTVRISTDNPNHAPISTGGFAASPLVHVSTVTPTSAQYQLPTSEIRTTMVSGSVPGSHLGRDSSSPAFPRGERVQLRTDGGSNGSSYAYQVQANSSANHPPVSAPTWPTQTQGGPENKVPNHTSVKVEGTTGMSKPSVTPLAARDQNSRSFASQPSSGHLPGGHQSSQKIRFVQASSVPNNHTEIARIIQKLLQPQLPDHPTWIPPSRDYMSKALTCQTCQISINEVDNVLICDACEKGYHITCAQSPNQRGIPRGEWHCTRCLSLSNGKPLPPKYGRVMRSNIQLKAGTIPSSTVASSTVPSSTVPSSTIASSTAPSSTVPSSMAVVQMSSGNKVGALDPKVYEQKINAHVSSVFQNPAHLVGVGTNNIKSATDSKVSFAMQGNNLPSSSVNADEKPLSGSFLLSETSSQQIGNSELSTSDKRPMESRAEPSSDLSNKDADPKISTASETEGTNFPSSSKTTDEKILSGSFQSGERTSQQRDISESFKSDKRPSESRAESPTDLPNKDSDPNILSATETQGNNFPSSSQSTDEKPVSGSFMSSERSSREIDNSESSRLFESSTEPPADLSNKDADSKISNAREMQGNNFSTSSKGINEKPLPGSFPSSESSSQQTDNSELSILDKIPYESKTEPPADLPNEDIDKSVPSQPVSNSEVVDRAGAPNCGENSSCSIRDDQGLAQEHTSEGLVVSGGALEHTGFTSDGLRPVEWIGDSIQDVSEKNFYRSCRIDGVTYELQEHALFQSSHGKLIPSKLQSMWEDRKTGSKWVIVNSCYFPSDLPEHVSRPSTPESNEVYESNHETTVMAGLIQGPCEVLPPAKFSEEIERRSQLGHDTNNELRPVFLCKWNYDEFKGLLQTVSQ</sequence>
<keyword evidence="9" id="KW-1185">Reference proteome</keyword>
<dbReference type="GO" id="GO:0008270">
    <property type="term" value="F:zinc ion binding"/>
    <property type="evidence" value="ECO:0007669"/>
    <property type="project" value="UniProtKB-KW"/>
</dbReference>
<evidence type="ECO:0000256" key="1">
    <source>
        <dbReference type="ARBA" id="ARBA00022723"/>
    </source>
</evidence>
<keyword evidence="2 4" id="KW-0863">Zinc-finger</keyword>
<feature type="compositionally biased region" description="Polar residues" evidence="5">
    <location>
        <begin position="721"/>
        <end position="732"/>
    </location>
</feature>
<evidence type="ECO:0000259" key="6">
    <source>
        <dbReference type="PROSITE" id="PS50016"/>
    </source>
</evidence>
<feature type="region of interest" description="Disordered" evidence="5">
    <location>
        <begin position="216"/>
        <end position="334"/>
    </location>
</feature>
<feature type="compositionally biased region" description="Polar residues" evidence="5">
    <location>
        <begin position="573"/>
        <end position="586"/>
    </location>
</feature>
<feature type="compositionally biased region" description="Polar residues" evidence="5">
    <location>
        <begin position="680"/>
        <end position="698"/>
    </location>
</feature>
<dbReference type="InterPro" id="IPR019787">
    <property type="entry name" value="Znf_PHD-finger"/>
</dbReference>
<dbReference type="Gene3D" id="3.30.40.10">
    <property type="entry name" value="Zinc/RING finger domain, C3HC4 (zinc finger)"/>
    <property type="match status" value="1"/>
</dbReference>
<dbReference type="SUPFAM" id="SSF57903">
    <property type="entry name" value="FYVE/PHD zinc finger"/>
    <property type="match status" value="1"/>
</dbReference>
<evidence type="ECO:0000313" key="8">
    <source>
        <dbReference type="EMBL" id="PRQ32000.1"/>
    </source>
</evidence>
<dbReference type="Pfam" id="PF01426">
    <property type="entry name" value="BAH"/>
    <property type="match status" value="1"/>
</dbReference>
<feature type="domain" description="PHD-type" evidence="6">
    <location>
        <begin position="381"/>
        <end position="433"/>
    </location>
</feature>
<organism evidence="8 9">
    <name type="scientific">Rosa chinensis</name>
    <name type="common">China rose</name>
    <dbReference type="NCBI Taxonomy" id="74649"/>
    <lineage>
        <taxon>Eukaryota</taxon>
        <taxon>Viridiplantae</taxon>
        <taxon>Streptophyta</taxon>
        <taxon>Embryophyta</taxon>
        <taxon>Tracheophyta</taxon>
        <taxon>Spermatophyta</taxon>
        <taxon>Magnoliopsida</taxon>
        <taxon>eudicotyledons</taxon>
        <taxon>Gunneridae</taxon>
        <taxon>Pentapetalae</taxon>
        <taxon>rosids</taxon>
        <taxon>fabids</taxon>
        <taxon>Rosales</taxon>
        <taxon>Rosaceae</taxon>
        <taxon>Rosoideae</taxon>
        <taxon>Rosoideae incertae sedis</taxon>
        <taxon>Rosa</taxon>
    </lineage>
</organism>
<dbReference type="GO" id="GO:0003682">
    <property type="term" value="F:chromatin binding"/>
    <property type="evidence" value="ECO:0007669"/>
    <property type="project" value="InterPro"/>
</dbReference>
<reference evidence="8 9" key="1">
    <citation type="journal article" date="2018" name="Nat. Genet.">
        <title>The Rosa genome provides new insights in the design of modern roses.</title>
        <authorList>
            <person name="Bendahmane M."/>
        </authorList>
    </citation>
    <scope>NUCLEOTIDE SEQUENCE [LARGE SCALE GENOMIC DNA]</scope>
    <source>
        <strain evidence="9">cv. Old Blush</strain>
    </source>
</reference>
<dbReference type="Pfam" id="PF25073">
    <property type="entry name" value="DUF7797"/>
    <property type="match status" value="1"/>
</dbReference>
<dbReference type="EMBL" id="PDCK01000043">
    <property type="protein sequence ID" value="PRQ32000.1"/>
    <property type="molecule type" value="Genomic_DNA"/>
</dbReference>
<dbReference type="OMA" id="LAMWEDI"/>
<dbReference type="PROSITE" id="PS01359">
    <property type="entry name" value="ZF_PHD_1"/>
    <property type="match status" value="1"/>
</dbReference>
<feature type="region of interest" description="Disordered" evidence="5">
    <location>
        <begin position="461"/>
        <end position="490"/>
    </location>
</feature>
<dbReference type="InterPro" id="IPR013083">
    <property type="entry name" value="Znf_RING/FYVE/PHD"/>
</dbReference>
<gene>
    <name evidence="8" type="ORF">RchiOBHm_Chr5g0041571</name>
</gene>
<dbReference type="PANTHER" id="PTHR47527:SF3">
    <property type="entry name" value="RING_FYVE_PHD ZINC FINGER SUPERFAMILY PROTEIN"/>
    <property type="match status" value="1"/>
</dbReference>
<evidence type="ECO:0000256" key="2">
    <source>
        <dbReference type="ARBA" id="ARBA00022771"/>
    </source>
</evidence>
<feature type="region of interest" description="Disordered" evidence="5">
    <location>
        <begin position="1"/>
        <end position="37"/>
    </location>
</feature>
<dbReference type="InterPro" id="IPR011011">
    <property type="entry name" value="Znf_FYVE_PHD"/>
</dbReference>
<dbReference type="SMART" id="SM00249">
    <property type="entry name" value="PHD"/>
    <property type="match status" value="1"/>
</dbReference>
<feature type="compositionally biased region" description="Basic and acidic residues" evidence="5">
    <location>
        <begin position="646"/>
        <end position="678"/>
    </location>
</feature>
<accession>A0A2P6QCU7</accession>
<dbReference type="PROSITE" id="PS50016">
    <property type="entry name" value="ZF_PHD_2"/>
    <property type="match status" value="1"/>
</dbReference>
<dbReference type="PANTHER" id="PTHR47527">
    <property type="entry name" value="RING/FYVE/PHD ZINC FINGER SUPERFAMILY PROTEIN"/>
    <property type="match status" value="1"/>
</dbReference>
<dbReference type="PROSITE" id="PS51038">
    <property type="entry name" value="BAH"/>
    <property type="match status" value="1"/>
</dbReference>
<dbReference type="OrthoDB" id="787137at2759"/>
<feature type="domain" description="BAH" evidence="7">
    <location>
        <begin position="901"/>
        <end position="1028"/>
    </location>
</feature>
<feature type="compositionally biased region" description="Polar residues" evidence="5">
    <location>
        <begin position="613"/>
        <end position="628"/>
    </location>
</feature>
<dbReference type="Gene3D" id="2.30.30.490">
    <property type="match status" value="1"/>
</dbReference>
<name>A0A2P6QCU7_ROSCH</name>
<keyword evidence="1" id="KW-0479">Metal-binding</keyword>
<comment type="caution">
    <text evidence="8">The sequence shown here is derived from an EMBL/GenBank/DDBJ whole genome shotgun (WGS) entry which is preliminary data.</text>
</comment>
<keyword evidence="3" id="KW-0862">Zinc</keyword>
<dbReference type="InterPro" id="IPR019786">
    <property type="entry name" value="Zinc_finger_PHD-type_CS"/>
</dbReference>
<dbReference type="InterPro" id="IPR043151">
    <property type="entry name" value="BAH_sf"/>
</dbReference>
<evidence type="ECO:0000259" key="7">
    <source>
        <dbReference type="PROSITE" id="PS51038"/>
    </source>
</evidence>
<evidence type="ECO:0000256" key="3">
    <source>
        <dbReference type="ARBA" id="ARBA00022833"/>
    </source>
</evidence>
<dbReference type="STRING" id="74649.A0A2P6QCU7"/>
<dbReference type="InterPro" id="IPR001025">
    <property type="entry name" value="BAH_dom"/>
</dbReference>
<dbReference type="CDD" id="cd04370">
    <property type="entry name" value="BAH"/>
    <property type="match status" value="1"/>
</dbReference>